<protein>
    <submittedName>
        <fullName evidence="2">Unnamed protein product</fullName>
    </submittedName>
</protein>
<dbReference type="Proteomes" id="UP001165063">
    <property type="component" value="Unassembled WGS sequence"/>
</dbReference>
<feature type="compositionally biased region" description="Basic and acidic residues" evidence="1">
    <location>
        <begin position="379"/>
        <end position="397"/>
    </location>
</feature>
<accession>A0A9W6YXX0</accession>
<gene>
    <name evidence="2" type="ORF">Amon01_000309300</name>
</gene>
<proteinExistence type="predicted"/>
<organism evidence="2 3">
    <name type="scientific">Ambrosiozyma monospora</name>
    <name type="common">Yeast</name>
    <name type="synonym">Endomycopsis monosporus</name>
    <dbReference type="NCBI Taxonomy" id="43982"/>
    <lineage>
        <taxon>Eukaryota</taxon>
        <taxon>Fungi</taxon>
        <taxon>Dikarya</taxon>
        <taxon>Ascomycota</taxon>
        <taxon>Saccharomycotina</taxon>
        <taxon>Pichiomycetes</taxon>
        <taxon>Pichiales</taxon>
        <taxon>Pichiaceae</taxon>
        <taxon>Ambrosiozyma</taxon>
    </lineage>
</organism>
<feature type="region of interest" description="Disordered" evidence="1">
    <location>
        <begin position="103"/>
        <end position="130"/>
    </location>
</feature>
<evidence type="ECO:0000313" key="2">
    <source>
        <dbReference type="EMBL" id="GMG25328.1"/>
    </source>
</evidence>
<evidence type="ECO:0000313" key="3">
    <source>
        <dbReference type="Proteomes" id="UP001165063"/>
    </source>
</evidence>
<feature type="region of interest" description="Disordered" evidence="1">
    <location>
        <begin position="1"/>
        <end position="71"/>
    </location>
</feature>
<feature type="region of interest" description="Disordered" evidence="1">
    <location>
        <begin position="368"/>
        <end position="397"/>
    </location>
</feature>
<feature type="region of interest" description="Disordered" evidence="1">
    <location>
        <begin position="204"/>
        <end position="226"/>
    </location>
</feature>
<feature type="compositionally biased region" description="Polar residues" evidence="1">
    <location>
        <begin position="1"/>
        <end position="25"/>
    </location>
</feature>
<name>A0A9W6YXX0_AMBMO</name>
<feature type="compositionally biased region" description="Basic and acidic residues" evidence="1">
    <location>
        <begin position="110"/>
        <end position="124"/>
    </location>
</feature>
<comment type="caution">
    <text evidence="2">The sequence shown here is derived from an EMBL/GenBank/DDBJ whole genome shotgun (WGS) entry which is preliminary data.</text>
</comment>
<dbReference type="AlphaFoldDB" id="A0A9W6YXX0"/>
<evidence type="ECO:0000256" key="1">
    <source>
        <dbReference type="SAM" id="MobiDB-lite"/>
    </source>
</evidence>
<sequence length="397" mass="43180">MSSNTEEINTKNVDSQSTSLNQPPSVNDLKTDDNEEDNTNYLLSKIINEPETPEQHSKLENEEEDSNVSVPELSSFDISELPNINANINEGIYPNRSTILEQTEPESTAEQEHDSNTYNDHDNYNENNNSNTDMLNVSSVLPGDSTIQREYVDIPTSVPGTRVSSSYFSSLHDTQASLYSFRLASQGTQGFSMNSWKGSGSRAGSVNCGGNGNRRVSGSLLNGSGEKSRSTSLSFLRHVSGSGNPSTLVQQRMASGATLDELYSPAPENEYDGFAPPIQDGKDSGPYNISVEELVSATKALSILEEEEQDSGIQNSQAGYDTVLIHKNNNVADHDDGLQNLEKSKLVDQHDASQIKITTPTVADIPIGAKETISQSDNVKNDGNELTKSKNSDNEPY</sequence>
<keyword evidence="3" id="KW-1185">Reference proteome</keyword>
<dbReference type="EMBL" id="BSXU01001242">
    <property type="protein sequence ID" value="GMG25328.1"/>
    <property type="molecule type" value="Genomic_DNA"/>
</dbReference>
<reference evidence="2" key="1">
    <citation type="submission" date="2023-04" db="EMBL/GenBank/DDBJ databases">
        <title>Ambrosiozyma monospora NBRC 1965.</title>
        <authorList>
            <person name="Ichikawa N."/>
            <person name="Sato H."/>
            <person name="Tonouchi N."/>
        </authorList>
    </citation>
    <scope>NUCLEOTIDE SEQUENCE</scope>
    <source>
        <strain evidence="2">NBRC 1965</strain>
    </source>
</reference>